<evidence type="ECO:0000313" key="4">
    <source>
        <dbReference type="Proteomes" id="UP001152797"/>
    </source>
</evidence>
<dbReference type="Proteomes" id="UP001152797">
    <property type="component" value="Unassembled WGS sequence"/>
</dbReference>
<evidence type="ECO:0000256" key="1">
    <source>
        <dbReference type="SAM" id="MobiDB-lite"/>
    </source>
</evidence>
<keyword evidence="4" id="KW-1185">Reference proteome</keyword>
<protein>
    <submittedName>
        <fullName evidence="2">Uncharacterized protein</fullName>
    </submittedName>
</protein>
<dbReference type="AlphaFoldDB" id="A0A9P1FXN6"/>
<organism evidence="2">
    <name type="scientific">Cladocopium goreaui</name>
    <dbReference type="NCBI Taxonomy" id="2562237"/>
    <lineage>
        <taxon>Eukaryota</taxon>
        <taxon>Sar</taxon>
        <taxon>Alveolata</taxon>
        <taxon>Dinophyceae</taxon>
        <taxon>Suessiales</taxon>
        <taxon>Symbiodiniaceae</taxon>
        <taxon>Cladocopium</taxon>
    </lineage>
</organism>
<comment type="caution">
    <text evidence="2">The sequence shown here is derived from an EMBL/GenBank/DDBJ whole genome shotgun (WGS) entry which is preliminary data.</text>
</comment>
<feature type="compositionally biased region" description="Basic and acidic residues" evidence="1">
    <location>
        <begin position="1"/>
        <end position="15"/>
    </location>
</feature>
<dbReference type="EMBL" id="CAMXCT020001707">
    <property type="protein sequence ID" value="CAL1145763.1"/>
    <property type="molecule type" value="Genomic_DNA"/>
</dbReference>
<reference evidence="3" key="2">
    <citation type="submission" date="2024-04" db="EMBL/GenBank/DDBJ databases">
        <authorList>
            <person name="Chen Y."/>
            <person name="Shah S."/>
            <person name="Dougan E. K."/>
            <person name="Thang M."/>
            <person name="Chan C."/>
        </authorList>
    </citation>
    <scope>NUCLEOTIDE SEQUENCE [LARGE SCALE GENOMIC DNA]</scope>
</reference>
<accession>A0A9P1FXN6</accession>
<dbReference type="EMBL" id="CAMXCT010001707">
    <property type="protein sequence ID" value="CAI3992388.1"/>
    <property type="molecule type" value="Genomic_DNA"/>
</dbReference>
<name>A0A9P1FXN6_9DINO</name>
<proteinExistence type="predicted"/>
<feature type="compositionally biased region" description="Basic and acidic residues" evidence="1">
    <location>
        <begin position="25"/>
        <end position="41"/>
    </location>
</feature>
<sequence>MERRQRSSSRARDADEFLATENETSDERLDQLIQEEGRGEPAVRSVRISARADAPPARGEGQPTGDETQETGAVVPAEGTVAMDEGNRRLMEGLSPEQQGVLARAAEALRAGQALQIADGVRRPEFLPPPLQLGDVSVLAGHQDGAGTARILFYDLLIYHLKVNQSLFNHSGDIVNVLNLLYKILVYNE</sequence>
<reference evidence="2" key="1">
    <citation type="submission" date="2022-10" db="EMBL/GenBank/DDBJ databases">
        <authorList>
            <person name="Chen Y."/>
            <person name="Dougan E. K."/>
            <person name="Chan C."/>
            <person name="Rhodes N."/>
            <person name="Thang M."/>
        </authorList>
    </citation>
    <scope>NUCLEOTIDE SEQUENCE</scope>
</reference>
<dbReference type="EMBL" id="CAMXCT030001707">
    <property type="protein sequence ID" value="CAL4779700.1"/>
    <property type="molecule type" value="Genomic_DNA"/>
</dbReference>
<evidence type="ECO:0000313" key="2">
    <source>
        <dbReference type="EMBL" id="CAI3992388.1"/>
    </source>
</evidence>
<evidence type="ECO:0000313" key="3">
    <source>
        <dbReference type="EMBL" id="CAL1145763.1"/>
    </source>
</evidence>
<feature type="region of interest" description="Disordered" evidence="1">
    <location>
        <begin position="1"/>
        <end position="72"/>
    </location>
</feature>
<gene>
    <name evidence="2" type="ORF">C1SCF055_LOCUS19224</name>
</gene>